<evidence type="ECO:0000256" key="2">
    <source>
        <dbReference type="ARBA" id="ARBA00022475"/>
    </source>
</evidence>
<dbReference type="CDD" id="cd17324">
    <property type="entry name" value="MFS_NepI_like"/>
    <property type="match status" value="1"/>
</dbReference>
<dbReference type="STRING" id="257708.RGI145_18065"/>
<proteinExistence type="predicted"/>
<dbReference type="PANTHER" id="PTHR43124:SF3">
    <property type="entry name" value="CHLORAMPHENICOL EFFLUX PUMP RV0191"/>
    <property type="match status" value="1"/>
</dbReference>
<dbReference type="InterPro" id="IPR036259">
    <property type="entry name" value="MFS_trans_sf"/>
</dbReference>
<dbReference type="Pfam" id="PF07690">
    <property type="entry name" value="MFS_1"/>
    <property type="match status" value="1"/>
</dbReference>
<name>A0A1L7AIV0_9PROT</name>
<feature type="transmembrane region" description="Helical" evidence="6">
    <location>
        <begin position="172"/>
        <end position="191"/>
    </location>
</feature>
<feature type="transmembrane region" description="Helical" evidence="6">
    <location>
        <begin position="85"/>
        <end position="105"/>
    </location>
</feature>
<evidence type="ECO:0000256" key="4">
    <source>
        <dbReference type="ARBA" id="ARBA00022989"/>
    </source>
</evidence>
<sequence length="402" mass="41163">MPDTPSAAPATLSATQVGHLVFVLGLAGFSSALTTRALDPLLVSVAADFNTTVERTALLASAFALPYALIQPILGPIGDALGKRLVMILCASLLVLALAFGALATSLPMLFVARVLAGAAAGGITPLALATFGDSVPMEERQVAMSRFMAWTIGGQVAGGALSGFLAGYLGWRGILAACSLVVLAGAVVLWRDSRRYPAPPARRFDLSVALNHYKGILSNPRALRLFSGVAAEGLLVFSMFPFLAALLALRGLGGTAEAGMALGIFGLGGFAYASLAPLLVRTTGQANMMRLGGLLAGCGLLLVGLAGALVMVLAGTLLLGLGYFMLHNSIQVRVTEVAPKARGSAMALHACSFFLGQSLGPAVFGVAQARIGTLPSLAVCAAGIVLVGFWLAHARRPVRQA</sequence>
<dbReference type="EMBL" id="CP015583">
    <property type="protein sequence ID" value="APT58723.1"/>
    <property type="molecule type" value="Genomic_DNA"/>
</dbReference>
<dbReference type="RefSeq" id="WP_075799477.1">
    <property type="nucleotide sequence ID" value="NZ_CP015583.1"/>
</dbReference>
<organism evidence="8 9">
    <name type="scientific">Roseomonas gilardii</name>
    <dbReference type="NCBI Taxonomy" id="257708"/>
    <lineage>
        <taxon>Bacteria</taxon>
        <taxon>Pseudomonadati</taxon>
        <taxon>Pseudomonadota</taxon>
        <taxon>Alphaproteobacteria</taxon>
        <taxon>Acetobacterales</taxon>
        <taxon>Roseomonadaceae</taxon>
        <taxon>Roseomonas</taxon>
    </lineage>
</organism>
<dbReference type="PANTHER" id="PTHR43124">
    <property type="entry name" value="PURINE EFFLUX PUMP PBUE"/>
    <property type="match status" value="1"/>
</dbReference>
<feature type="transmembrane region" description="Helical" evidence="6">
    <location>
        <begin position="58"/>
        <end position="78"/>
    </location>
</feature>
<gene>
    <name evidence="8" type="ORF">RGI145_18065</name>
</gene>
<evidence type="ECO:0000256" key="5">
    <source>
        <dbReference type="ARBA" id="ARBA00023136"/>
    </source>
</evidence>
<keyword evidence="2" id="KW-1003">Cell membrane</keyword>
<dbReference type="AlphaFoldDB" id="A0A1L7AIV0"/>
<dbReference type="GO" id="GO:0022857">
    <property type="term" value="F:transmembrane transporter activity"/>
    <property type="evidence" value="ECO:0007669"/>
    <property type="project" value="InterPro"/>
</dbReference>
<reference evidence="8 9" key="1">
    <citation type="submission" date="2016-05" db="EMBL/GenBank/DDBJ databases">
        <title>Complete Genome and Methylome Analysis of Psychrotrophic Bacterial Isolates from Antarctic Lake Untersee.</title>
        <authorList>
            <person name="Fomenkov A."/>
            <person name="Akimov V.N."/>
            <person name="Vasilyeva L.V."/>
            <person name="Andersen D."/>
            <person name="Vincze T."/>
            <person name="Roberts R.J."/>
        </authorList>
    </citation>
    <scope>NUCLEOTIDE SEQUENCE [LARGE SCALE GENOMIC DNA]</scope>
    <source>
        <strain evidence="8 9">U14-5</strain>
    </source>
</reference>
<keyword evidence="4 6" id="KW-1133">Transmembrane helix</keyword>
<dbReference type="GO" id="GO:0005886">
    <property type="term" value="C:plasma membrane"/>
    <property type="evidence" value="ECO:0007669"/>
    <property type="project" value="UniProtKB-SubCell"/>
</dbReference>
<comment type="subcellular location">
    <subcellularLocation>
        <location evidence="1">Cell membrane</location>
        <topology evidence="1">Multi-pass membrane protein</topology>
    </subcellularLocation>
</comment>
<dbReference type="PROSITE" id="PS50850">
    <property type="entry name" value="MFS"/>
    <property type="match status" value="1"/>
</dbReference>
<protein>
    <submittedName>
        <fullName evidence="8">MFS transporter</fullName>
    </submittedName>
</protein>
<feature type="transmembrane region" description="Helical" evidence="6">
    <location>
        <begin position="223"/>
        <end position="249"/>
    </location>
</feature>
<evidence type="ECO:0000313" key="8">
    <source>
        <dbReference type="EMBL" id="APT58723.1"/>
    </source>
</evidence>
<dbReference type="SUPFAM" id="SSF103473">
    <property type="entry name" value="MFS general substrate transporter"/>
    <property type="match status" value="1"/>
</dbReference>
<dbReference type="eggNOG" id="COG2814">
    <property type="taxonomic scope" value="Bacteria"/>
</dbReference>
<feature type="domain" description="Major facilitator superfamily (MFS) profile" evidence="7">
    <location>
        <begin position="20"/>
        <end position="397"/>
    </location>
</feature>
<keyword evidence="3 6" id="KW-0812">Transmembrane</keyword>
<dbReference type="KEGG" id="rgi:RGI145_18065"/>
<evidence type="ECO:0000259" key="7">
    <source>
        <dbReference type="PROSITE" id="PS50850"/>
    </source>
</evidence>
<feature type="transmembrane region" description="Helical" evidence="6">
    <location>
        <begin position="111"/>
        <end position="136"/>
    </location>
</feature>
<evidence type="ECO:0000256" key="3">
    <source>
        <dbReference type="ARBA" id="ARBA00022692"/>
    </source>
</evidence>
<feature type="transmembrane region" description="Helical" evidence="6">
    <location>
        <begin position="261"/>
        <end position="281"/>
    </location>
</feature>
<feature type="transmembrane region" description="Helical" evidence="6">
    <location>
        <begin position="20"/>
        <end position="38"/>
    </location>
</feature>
<dbReference type="InterPro" id="IPR011701">
    <property type="entry name" value="MFS"/>
</dbReference>
<evidence type="ECO:0000313" key="9">
    <source>
        <dbReference type="Proteomes" id="UP000185494"/>
    </source>
</evidence>
<evidence type="ECO:0000256" key="6">
    <source>
        <dbReference type="SAM" id="Phobius"/>
    </source>
</evidence>
<dbReference type="InterPro" id="IPR020846">
    <property type="entry name" value="MFS_dom"/>
</dbReference>
<dbReference type="Gene3D" id="1.20.1250.20">
    <property type="entry name" value="MFS general substrate transporter like domains"/>
    <property type="match status" value="1"/>
</dbReference>
<dbReference type="Proteomes" id="UP000185494">
    <property type="component" value="Chromosome 1"/>
</dbReference>
<dbReference type="InterPro" id="IPR050189">
    <property type="entry name" value="MFS_Efflux_Transporters"/>
</dbReference>
<feature type="transmembrane region" description="Helical" evidence="6">
    <location>
        <begin position="293"/>
        <end position="326"/>
    </location>
</feature>
<keyword evidence="5 6" id="KW-0472">Membrane</keyword>
<accession>A0A1L7AIV0</accession>
<evidence type="ECO:0000256" key="1">
    <source>
        <dbReference type="ARBA" id="ARBA00004651"/>
    </source>
</evidence>
<feature type="transmembrane region" description="Helical" evidence="6">
    <location>
        <begin position="375"/>
        <end position="393"/>
    </location>
</feature>